<accession>A0AAV1I5Z8</accession>
<sequence length="415" mass="45360">MAFILPAWDGQKRVKYIGPDGSQLPQEDRSWHWLQADLTQKFAQKIKGKQQDEEPSEKPEAKQLTPQEALERIHAARGEVDVILDLVNGIEDGQHLAIGMVTPGQKSMQAQNRERMLALSAKQTALQGAAERLQRGAELLAKRLDQDDRYYAAAAELQKRWKLKAGPSGHAALLHVDLSLPFQVRGRREPPAEQLPLLRLQDGSVQVRNERQRSDPGGGHGLEGISQLLQKQQRALLWASIQRALEAEAAEAEAGNADALHAVAQKMVATCSSEAEGSQELGAMLLSLYLKAVQAGSTKGAGQASPILKPAMAWLQHSILRKEVERSLQVACSATAALQVSWLPVPEQTTSVAVLRRGNGPPFTLIVIEERLYLEGPLCSNTALEGAETGRHSYSGRIELRRGQLSDLLSLINLA</sequence>
<dbReference type="GO" id="GO:0016592">
    <property type="term" value="C:mediator complex"/>
    <property type="evidence" value="ECO:0007669"/>
    <property type="project" value="InterPro"/>
</dbReference>
<comment type="similarity">
    <text evidence="2">Belongs to the Mediator complex subunit 17 family.</text>
</comment>
<reference evidence="7 8" key="1">
    <citation type="submission" date="2023-10" db="EMBL/GenBank/DDBJ databases">
        <authorList>
            <person name="Maclean D."/>
            <person name="Macfadyen A."/>
        </authorList>
    </citation>
    <scope>NUCLEOTIDE SEQUENCE [LARGE SCALE GENOMIC DNA]</scope>
</reference>
<feature type="region of interest" description="Disordered" evidence="6">
    <location>
        <begin position="204"/>
        <end position="223"/>
    </location>
</feature>
<dbReference type="InterPro" id="IPR019313">
    <property type="entry name" value="Mediator_Med17"/>
</dbReference>
<gene>
    <name evidence="7" type="ORF">CVIRNUC_005973</name>
</gene>
<dbReference type="AlphaFoldDB" id="A0AAV1I5Z8"/>
<evidence type="ECO:0000256" key="6">
    <source>
        <dbReference type="SAM" id="MobiDB-lite"/>
    </source>
</evidence>
<feature type="region of interest" description="Disordered" evidence="6">
    <location>
        <begin position="46"/>
        <end position="66"/>
    </location>
</feature>
<keyword evidence="5" id="KW-0539">Nucleus</keyword>
<evidence type="ECO:0000256" key="1">
    <source>
        <dbReference type="ARBA" id="ARBA00004123"/>
    </source>
</evidence>
<comment type="subcellular location">
    <subcellularLocation>
        <location evidence="1">Nucleus</location>
    </subcellularLocation>
</comment>
<dbReference type="GO" id="GO:0003712">
    <property type="term" value="F:transcription coregulator activity"/>
    <property type="evidence" value="ECO:0007669"/>
    <property type="project" value="InterPro"/>
</dbReference>
<evidence type="ECO:0008006" key="9">
    <source>
        <dbReference type="Google" id="ProtNLM"/>
    </source>
</evidence>
<dbReference type="PANTHER" id="PTHR13114:SF7">
    <property type="entry name" value="MEDIATOR OF RNA POLYMERASE II TRANSCRIPTION SUBUNIT 17"/>
    <property type="match status" value="1"/>
</dbReference>
<evidence type="ECO:0000256" key="3">
    <source>
        <dbReference type="ARBA" id="ARBA00023015"/>
    </source>
</evidence>
<feature type="compositionally biased region" description="Basic and acidic residues" evidence="6">
    <location>
        <begin position="49"/>
        <end position="61"/>
    </location>
</feature>
<evidence type="ECO:0000313" key="7">
    <source>
        <dbReference type="EMBL" id="CAK0782778.1"/>
    </source>
</evidence>
<evidence type="ECO:0000256" key="2">
    <source>
        <dbReference type="ARBA" id="ARBA00005635"/>
    </source>
</evidence>
<evidence type="ECO:0000256" key="4">
    <source>
        <dbReference type="ARBA" id="ARBA00023163"/>
    </source>
</evidence>
<dbReference type="GO" id="GO:0006357">
    <property type="term" value="P:regulation of transcription by RNA polymerase II"/>
    <property type="evidence" value="ECO:0007669"/>
    <property type="project" value="InterPro"/>
</dbReference>
<keyword evidence="4" id="KW-0804">Transcription</keyword>
<comment type="caution">
    <text evidence="7">The sequence shown here is derived from an EMBL/GenBank/DDBJ whole genome shotgun (WGS) entry which is preliminary data.</text>
</comment>
<keyword evidence="3" id="KW-0805">Transcription regulation</keyword>
<organism evidence="7 8">
    <name type="scientific">Coccomyxa viridis</name>
    <dbReference type="NCBI Taxonomy" id="1274662"/>
    <lineage>
        <taxon>Eukaryota</taxon>
        <taxon>Viridiplantae</taxon>
        <taxon>Chlorophyta</taxon>
        <taxon>core chlorophytes</taxon>
        <taxon>Trebouxiophyceae</taxon>
        <taxon>Trebouxiophyceae incertae sedis</taxon>
        <taxon>Coccomyxaceae</taxon>
        <taxon>Coccomyxa</taxon>
    </lineage>
</organism>
<protein>
    <recommendedName>
        <fullName evidence="9">Mediator complex subunit 17</fullName>
    </recommendedName>
</protein>
<name>A0AAV1I5Z8_9CHLO</name>
<proteinExistence type="inferred from homology"/>
<evidence type="ECO:0000313" key="8">
    <source>
        <dbReference type="Proteomes" id="UP001314263"/>
    </source>
</evidence>
<dbReference type="GO" id="GO:0070847">
    <property type="term" value="C:core mediator complex"/>
    <property type="evidence" value="ECO:0007669"/>
    <property type="project" value="TreeGrafter"/>
</dbReference>
<dbReference type="PANTHER" id="PTHR13114">
    <property type="entry name" value="MEDIATOR OF RNA POLYMERASE II TRANSCRIPTION SUBUNIT 17"/>
    <property type="match status" value="1"/>
</dbReference>
<dbReference type="Proteomes" id="UP001314263">
    <property type="component" value="Unassembled WGS sequence"/>
</dbReference>
<dbReference type="EMBL" id="CAUYUE010000007">
    <property type="protein sequence ID" value="CAK0782778.1"/>
    <property type="molecule type" value="Genomic_DNA"/>
</dbReference>
<keyword evidence="8" id="KW-1185">Reference proteome</keyword>
<evidence type="ECO:0000256" key="5">
    <source>
        <dbReference type="ARBA" id="ARBA00023242"/>
    </source>
</evidence>